<accession>A0AAN6FW73</accession>
<gene>
    <name evidence="2" type="ORF">LTR82_005089</name>
</gene>
<keyword evidence="1" id="KW-0472">Membrane</keyword>
<protein>
    <recommendedName>
        <fullName evidence="4">GPI anchored protein</fullName>
    </recommendedName>
</protein>
<dbReference type="PANTHER" id="PTHR39599:SF2">
    <property type="entry name" value="ANCHORED PROTEIN, PUTATIVE (AFU_ORTHOLOGUE AFUA_1G09650)-RELATED"/>
    <property type="match status" value="1"/>
</dbReference>
<proteinExistence type="predicted"/>
<evidence type="ECO:0008006" key="4">
    <source>
        <dbReference type="Google" id="ProtNLM"/>
    </source>
</evidence>
<keyword evidence="1" id="KW-1133">Transmembrane helix</keyword>
<dbReference type="Proteomes" id="UP001168146">
    <property type="component" value="Unassembled WGS sequence"/>
</dbReference>
<comment type="caution">
    <text evidence="2">The sequence shown here is derived from an EMBL/GenBank/DDBJ whole genome shotgun (WGS) entry which is preliminary data.</text>
</comment>
<keyword evidence="1" id="KW-0812">Transmembrane</keyword>
<evidence type="ECO:0000313" key="3">
    <source>
        <dbReference type="Proteomes" id="UP001168146"/>
    </source>
</evidence>
<name>A0AAN6FW73_9PEZI</name>
<dbReference type="PANTHER" id="PTHR39599">
    <property type="entry name" value="GPI-ANCHORED PROTEIN (EUROFUNG)-RELATED-RELATED"/>
    <property type="match status" value="1"/>
</dbReference>
<dbReference type="AlphaFoldDB" id="A0AAN6FW73"/>
<organism evidence="2 3">
    <name type="scientific">Friedmanniomyces endolithicus</name>
    <dbReference type="NCBI Taxonomy" id="329885"/>
    <lineage>
        <taxon>Eukaryota</taxon>
        <taxon>Fungi</taxon>
        <taxon>Dikarya</taxon>
        <taxon>Ascomycota</taxon>
        <taxon>Pezizomycotina</taxon>
        <taxon>Dothideomycetes</taxon>
        <taxon>Dothideomycetidae</taxon>
        <taxon>Mycosphaerellales</taxon>
        <taxon>Teratosphaeriaceae</taxon>
        <taxon>Friedmanniomyces</taxon>
    </lineage>
</organism>
<reference evidence="2" key="1">
    <citation type="submission" date="2021-12" db="EMBL/GenBank/DDBJ databases">
        <title>Black yeast isolated from Biological Soil Crust.</title>
        <authorList>
            <person name="Kurbessoian T."/>
        </authorList>
    </citation>
    <scope>NUCLEOTIDE SEQUENCE</scope>
    <source>
        <strain evidence="2">CCFEE 5208</strain>
    </source>
</reference>
<dbReference type="EMBL" id="JASUXU010000011">
    <property type="protein sequence ID" value="KAK0323969.1"/>
    <property type="molecule type" value="Genomic_DNA"/>
</dbReference>
<sequence length="507" mass="50454">MKDFGTLLALPAGLLSVIWTAQVGAQELAWAGAAPRVQQQDNVYRLRDLEILPQPARQAPAGVRKMSDDEGEKFFFHYWDLGDDLAHPNASDTLFPALRPLAAHSNNSRTPIALFGRSIFARDFQCPANTLSCSAAGNADLCCPTGQDCAVVSGTICCCPPGETCTNSCAACNTAAGYTSCPNGGCCVPGAVCAGTGCVFYGTATTVITLSTTSASPVFSSTTTIEPAPYTTQQPPIVVTTVQPSVVVSGYTTTVTVTESASGGVTTIVSPTTVIIAPAATITSDTSLSAASQPSSICNIGLTSCPATLGGGCCPSGQACEANNLCGTATTSSNIAGGAPILPTSVSTSLVSVSAASVASSGTTADASCPTGFYQCSAYYMGGCCRVGRNCDTTSCPSTDSTAVVSSGATVVVPYTSTTVLGSSSTNTVAAAAETQGSCANGWFTCAASASGGCCPSGHVCGAVSCTATISGQSDTGKVAPSGAGVVGCAWGFLVLAVGSGIGMVWL</sequence>
<feature type="transmembrane region" description="Helical" evidence="1">
    <location>
        <begin position="483"/>
        <end position="506"/>
    </location>
</feature>
<evidence type="ECO:0000256" key="1">
    <source>
        <dbReference type="SAM" id="Phobius"/>
    </source>
</evidence>
<evidence type="ECO:0000313" key="2">
    <source>
        <dbReference type="EMBL" id="KAK0323969.1"/>
    </source>
</evidence>